<reference evidence="2 3" key="1">
    <citation type="submission" date="2019-07" db="EMBL/GenBank/DDBJ databases">
        <authorList>
            <person name="Friedrich A."/>
            <person name="Schacherer J."/>
        </authorList>
    </citation>
    <scope>NUCLEOTIDE SEQUENCE [LARGE SCALE GENOMIC DNA]</scope>
</reference>
<proteinExistence type="predicted"/>
<reference evidence="1 4" key="2">
    <citation type="journal article" date="2020" name="Appl. Microbiol. Biotechnol.">
        <title>Targeted gene deletion in Brettanomyces bruxellensis with an expression-free CRISPR-Cas9 system.</title>
        <authorList>
            <person name="Varela C."/>
            <person name="Bartel C."/>
            <person name="Onetto C."/>
            <person name="Borneman A."/>
        </authorList>
    </citation>
    <scope>NUCLEOTIDE SEQUENCE [LARGE SCALE GENOMIC DNA]</scope>
    <source>
        <strain evidence="1 4">AWRI1613</strain>
    </source>
</reference>
<evidence type="ECO:0000313" key="2">
    <source>
        <dbReference type="EMBL" id="VUG17122.1"/>
    </source>
</evidence>
<dbReference type="EMBL" id="JABCYN010000043">
    <property type="protein sequence ID" value="KAF6007170.1"/>
    <property type="molecule type" value="Genomic_DNA"/>
</dbReference>
<name>A0A7D9GYM5_DEKBR</name>
<dbReference type="Proteomes" id="UP000478008">
    <property type="component" value="Unassembled WGS sequence"/>
</dbReference>
<evidence type="ECO:0000313" key="3">
    <source>
        <dbReference type="Proteomes" id="UP000478008"/>
    </source>
</evidence>
<dbReference type="Proteomes" id="UP000568158">
    <property type="component" value="Unassembled WGS sequence"/>
</dbReference>
<accession>A0A7D9GYM5</accession>
<sequence>MTRGLLGTNPYLDANKQKSQLLTQLKYDNKDEEDSQFKPLSFKSTRNHRINFERLNDKDKVLDEIKDDKDEVGFDSSKWADCTITLNVDYICGKVSFFSGENAVHTHVASGRSQKISLNYYEEEEDTELDQAEKFKTPFKTKGIVFKKRRKTRKSLGRTVMPAASEFRFIPYPERKAFSLKPAGNSTENDKKEEFVHFRIPESECRKLAKADFEFLLKNFAVLPVPKNIDPIDLYFFIQHGIHFGGCDQWEEEGGAELESVCISTMRNLKNARFVDGDEEVKTVNPFAGRTRRKIVDIRIPGWLKRRLR</sequence>
<dbReference type="AlphaFoldDB" id="A0A7D9GYM5"/>
<dbReference type="EMBL" id="CABFWN010000001">
    <property type="protein sequence ID" value="VUG17122.1"/>
    <property type="molecule type" value="Genomic_DNA"/>
</dbReference>
<evidence type="ECO:0000313" key="4">
    <source>
        <dbReference type="Proteomes" id="UP000568158"/>
    </source>
</evidence>
<evidence type="ECO:0000313" key="1">
    <source>
        <dbReference type="EMBL" id="KAF6007170.1"/>
    </source>
</evidence>
<protein>
    <submittedName>
        <fullName evidence="2">DEBR0S1_33694g1_1</fullName>
    </submittedName>
</protein>
<keyword evidence="3" id="KW-1185">Reference proteome</keyword>
<organism evidence="2 3">
    <name type="scientific">Dekkera bruxellensis</name>
    <name type="common">Brettanomyces custersii</name>
    <dbReference type="NCBI Taxonomy" id="5007"/>
    <lineage>
        <taxon>Eukaryota</taxon>
        <taxon>Fungi</taxon>
        <taxon>Dikarya</taxon>
        <taxon>Ascomycota</taxon>
        <taxon>Saccharomycotina</taxon>
        <taxon>Pichiomycetes</taxon>
        <taxon>Pichiales</taxon>
        <taxon>Pichiaceae</taxon>
        <taxon>Brettanomyces</taxon>
    </lineage>
</organism>
<gene>
    <name evidence="2" type="ORF">DEBR0S1_33694G</name>
    <name evidence="1" type="ORF">HII12_004690</name>
</gene>